<feature type="compositionally biased region" description="Pro residues" evidence="1">
    <location>
        <begin position="36"/>
        <end position="68"/>
    </location>
</feature>
<organism evidence="2 3">
    <name type="scientific">Genlisea aurea</name>
    <dbReference type="NCBI Taxonomy" id="192259"/>
    <lineage>
        <taxon>Eukaryota</taxon>
        <taxon>Viridiplantae</taxon>
        <taxon>Streptophyta</taxon>
        <taxon>Embryophyta</taxon>
        <taxon>Tracheophyta</taxon>
        <taxon>Spermatophyta</taxon>
        <taxon>Magnoliopsida</taxon>
        <taxon>eudicotyledons</taxon>
        <taxon>Gunneridae</taxon>
        <taxon>Pentapetalae</taxon>
        <taxon>asterids</taxon>
        <taxon>lamiids</taxon>
        <taxon>Lamiales</taxon>
        <taxon>Lentibulariaceae</taxon>
        <taxon>Genlisea</taxon>
    </lineage>
</organism>
<dbReference type="Proteomes" id="UP000015453">
    <property type="component" value="Unassembled WGS sequence"/>
</dbReference>
<reference evidence="2 3" key="1">
    <citation type="journal article" date="2013" name="BMC Genomics">
        <title>The miniature genome of a carnivorous plant Genlisea aurea contains a low number of genes and short non-coding sequences.</title>
        <authorList>
            <person name="Leushkin E.V."/>
            <person name="Sutormin R.A."/>
            <person name="Nabieva E.R."/>
            <person name="Penin A.A."/>
            <person name="Kondrashov A.S."/>
            <person name="Logacheva M.D."/>
        </authorList>
    </citation>
    <scope>NUCLEOTIDE SEQUENCE [LARGE SCALE GENOMIC DNA]</scope>
</reference>
<evidence type="ECO:0000313" key="3">
    <source>
        <dbReference type="Proteomes" id="UP000015453"/>
    </source>
</evidence>
<evidence type="ECO:0000313" key="2">
    <source>
        <dbReference type="EMBL" id="EPS73823.1"/>
    </source>
</evidence>
<dbReference type="EMBL" id="AUSU01000280">
    <property type="protein sequence ID" value="EPS73823.1"/>
    <property type="molecule type" value="Genomic_DNA"/>
</dbReference>
<protein>
    <submittedName>
        <fullName evidence="2">Uncharacterized protein</fullName>
    </submittedName>
</protein>
<sequence length="118" mass="13329">MAEHGHKKSGQLGSLARNHLSRLEVYNVNQNDVQQPAPPPLPPPPRKPTSPAPPKPPRLPALRSPPLPSVDQPQLVQPAHICYEKYLIQSLTELIFHVHYAHVLNRCKIHLRPFFLRG</sequence>
<name>S8ED11_9LAMI</name>
<dbReference type="AlphaFoldDB" id="S8ED11"/>
<evidence type="ECO:0000256" key="1">
    <source>
        <dbReference type="SAM" id="MobiDB-lite"/>
    </source>
</evidence>
<accession>S8ED11</accession>
<gene>
    <name evidence="2" type="ORF">M569_00934</name>
</gene>
<comment type="caution">
    <text evidence="2">The sequence shown here is derived from an EMBL/GenBank/DDBJ whole genome shotgun (WGS) entry which is preliminary data.</text>
</comment>
<feature type="region of interest" description="Disordered" evidence="1">
    <location>
        <begin position="23"/>
        <end position="71"/>
    </location>
</feature>
<proteinExistence type="predicted"/>
<keyword evidence="3" id="KW-1185">Reference proteome</keyword>